<organism evidence="2">
    <name type="scientific">Kwoniella pini CBS 10737</name>
    <dbReference type="NCBI Taxonomy" id="1296096"/>
    <lineage>
        <taxon>Eukaryota</taxon>
        <taxon>Fungi</taxon>
        <taxon>Dikarya</taxon>
        <taxon>Basidiomycota</taxon>
        <taxon>Agaricomycotina</taxon>
        <taxon>Tremellomycetes</taxon>
        <taxon>Tremellales</taxon>
        <taxon>Cryptococcaceae</taxon>
        <taxon>Kwoniella</taxon>
    </lineage>
</organism>
<dbReference type="InterPro" id="IPR000999">
    <property type="entry name" value="RNase_III_dom"/>
</dbReference>
<dbReference type="KEGG" id="kpin:30170764"/>
<dbReference type="GO" id="GO:0004525">
    <property type="term" value="F:ribonuclease III activity"/>
    <property type="evidence" value="ECO:0007669"/>
    <property type="project" value="InterPro"/>
</dbReference>
<dbReference type="SUPFAM" id="SSF69065">
    <property type="entry name" value="RNase III domain-like"/>
    <property type="match status" value="1"/>
</dbReference>
<dbReference type="InterPro" id="IPR036389">
    <property type="entry name" value="RNase_III_sf"/>
</dbReference>
<dbReference type="Proteomes" id="UP000094020">
    <property type="component" value="Chromosome 6"/>
</dbReference>
<dbReference type="Gene3D" id="1.10.1520.10">
    <property type="entry name" value="Ribonuclease III domain"/>
    <property type="match status" value="1"/>
</dbReference>
<reference evidence="2" key="1">
    <citation type="submission" date="2013-07" db="EMBL/GenBank/DDBJ databases">
        <title>The Genome Sequence of Cryptococcus pinus CBS10737.</title>
        <authorList>
            <consortium name="The Broad Institute Genome Sequencing Platform"/>
            <person name="Cuomo C."/>
            <person name="Litvintseva A."/>
            <person name="Chen Y."/>
            <person name="Heitman J."/>
            <person name="Sun S."/>
            <person name="Springer D."/>
            <person name="Dromer F."/>
            <person name="Young S.K."/>
            <person name="Zeng Q."/>
            <person name="Gargeya S."/>
            <person name="Fitzgerald M."/>
            <person name="Abouelleil A."/>
            <person name="Alvarado L."/>
            <person name="Berlin A.M."/>
            <person name="Chapman S.B."/>
            <person name="Dewar J."/>
            <person name="Goldberg J."/>
            <person name="Griggs A."/>
            <person name="Gujja S."/>
            <person name="Hansen M."/>
            <person name="Howarth C."/>
            <person name="Imamovic A."/>
            <person name="Larimer J."/>
            <person name="McCowan C."/>
            <person name="Murphy C."/>
            <person name="Pearson M."/>
            <person name="Priest M."/>
            <person name="Roberts A."/>
            <person name="Saif S."/>
            <person name="Shea T."/>
            <person name="Sykes S."/>
            <person name="Wortman J."/>
            <person name="Nusbaum C."/>
            <person name="Birren B."/>
        </authorList>
    </citation>
    <scope>NUCLEOTIDE SEQUENCE [LARGE SCALE GENOMIC DNA]</scope>
    <source>
        <strain evidence="2">CBS 10737</strain>
    </source>
</reference>
<reference evidence="2" key="3">
    <citation type="submission" date="2016-07" db="EMBL/GenBank/DDBJ databases">
        <title>Evolution of pathogenesis and genome organization in the Tremellales.</title>
        <authorList>
            <person name="Cuomo C."/>
            <person name="Litvintseva A."/>
            <person name="Heitman J."/>
            <person name="Chen Y."/>
            <person name="Sun S."/>
            <person name="Springer D."/>
            <person name="Dromer F."/>
            <person name="Young S."/>
            <person name="Zeng Q."/>
            <person name="Chapman S."/>
            <person name="Gujja S."/>
            <person name="Saif S."/>
            <person name="Birren B."/>
        </authorList>
    </citation>
    <scope>NUCLEOTIDE SEQUENCE</scope>
    <source>
        <strain evidence="2">CBS 10737</strain>
    </source>
</reference>
<sequence>MTPQISPETELNALNSFILPALPDLILPPLPPISNESLQSILFDHMPSCKMTTKLWAKKGNASVIVLGDSKISFDDLVYIGATLLGTVVVVFLQDEYPAFSEGIASIIKKHLRCSQTISQISVGYNLYTEFKFDHDPSLEFDMKCLQMTQASIFKGYIGALYQSIVQTNLSSQPLLLHSPVSVRSSNNPSYISATDSPSTNRGEAFEYVYEFLKPLLFQLTKFTIDQLKFEALRIQAIYPKYFPRVYPISPEWALEDLKSNLGKFNLHTSGKIVGSKAKYESTKIEGNWAIIPWKVICEAKDLDGKIWSAEAIRFNKRLAANVAARKVCVAIGIIKEGEQV</sequence>
<dbReference type="AlphaFoldDB" id="A0A1B9I7Z5"/>
<dbReference type="OrthoDB" id="10610844at2759"/>
<accession>A0A1B9I7Z5</accession>
<proteinExistence type="predicted"/>
<evidence type="ECO:0000313" key="3">
    <source>
        <dbReference type="EMBL" id="WWC70903.1"/>
    </source>
</evidence>
<protein>
    <recommendedName>
        <fullName evidence="1">RNase III domain-containing protein</fullName>
    </recommendedName>
</protein>
<dbReference type="RefSeq" id="XP_019012899.1">
    <property type="nucleotide sequence ID" value="XM_019154159.1"/>
</dbReference>
<evidence type="ECO:0000313" key="2">
    <source>
        <dbReference type="EMBL" id="OCF51680.1"/>
    </source>
</evidence>
<dbReference type="GO" id="GO:0006396">
    <property type="term" value="P:RNA processing"/>
    <property type="evidence" value="ECO:0007669"/>
    <property type="project" value="InterPro"/>
</dbReference>
<reference evidence="3" key="4">
    <citation type="submission" date="2024-02" db="EMBL/GenBank/DDBJ databases">
        <title>Comparative genomics of Cryptococcus and Kwoniella reveals pathogenesis evolution and contrasting modes of karyotype evolution via chromosome fusion or intercentromeric recombination.</title>
        <authorList>
            <person name="Coelho M.A."/>
            <person name="David-Palma M."/>
            <person name="Shea T."/>
            <person name="Bowers K."/>
            <person name="McGinley-Smith S."/>
            <person name="Mohammad A.W."/>
            <person name="Gnirke A."/>
            <person name="Yurkov A.M."/>
            <person name="Nowrousian M."/>
            <person name="Sun S."/>
            <person name="Cuomo C.A."/>
            <person name="Heitman J."/>
        </authorList>
    </citation>
    <scope>NUCLEOTIDE SEQUENCE</scope>
    <source>
        <strain evidence="3">CBS 10737</strain>
    </source>
</reference>
<name>A0A1B9I7Z5_9TREE</name>
<evidence type="ECO:0000259" key="1">
    <source>
        <dbReference type="PROSITE" id="PS50142"/>
    </source>
</evidence>
<dbReference type="EMBL" id="CP144524">
    <property type="protein sequence ID" value="WWC70903.1"/>
    <property type="molecule type" value="Genomic_DNA"/>
</dbReference>
<reference evidence="3" key="2">
    <citation type="submission" date="2013-07" db="EMBL/GenBank/DDBJ databases">
        <authorList>
            <consortium name="The Broad Institute Genome Sequencing Platform"/>
            <person name="Cuomo C."/>
            <person name="Litvintseva A."/>
            <person name="Chen Y."/>
            <person name="Heitman J."/>
            <person name="Sun S."/>
            <person name="Springer D."/>
            <person name="Dromer F."/>
            <person name="Young S.K."/>
            <person name="Zeng Q."/>
            <person name="Gargeya S."/>
            <person name="Fitzgerald M."/>
            <person name="Abouelleil A."/>
            <person name="Alvarado L."/>
            <person name="Berlin A.M."/>
            <person name="Chapman S.B."/>
            <person name="Dewar J."/>
            <person name="Goldberg J."/>
            <person name="Griggs A."/>
            <person name="Gujja S."/>
            <person name="Hansen M."/>
            <person name="Howarth C."/>
            <person name="Imamovic A."/>
            <person name="Larimer J."/>
            <person name="McCowan C."/>
            <person name="Murphy C."/>
            <person name="Pearson M."/>
            <person name="Priest M."/>
            <person name="Roberts A."/>
            <person name="Saif S."/>
            <person name="Shea T."/>
            <person name="Sykes S."/>
            <person name="Wortman J."/>
            <person name="Nusbaum C."/>
            <person name="Birren B."/>
        </authorList>
    </citation>
    <scope>NUCLEOTIDE SEQUENCE</scope>
    <source>
        <strain evidence="3">CBS 10737</strain>
    </source>
</reference>
<gene>
    <name evidence="2" type="ORF">I206_02395</name>
    <name evidence="3" type="ORF">I206_104855</name>
</gene>
<dbReference type="EMBL" id="KV700115">
    <property type="protein sequence ID" value="OCF51680.1"/>
    <property type="molecule type" value="Genomic_DNA"/>
</dbReference>
<feature type="domain" description="RNase III" evidence="1">
    <location>
        <begin position="74"/>
        <end position="162"/>
    </location>
</feature>
<dbReference type="GeneID" id="30170764"/>
<evidence type="ECO:0000313" key="4">
    <source>
        <dbReference type="Proteomes" id="UP000094020"/>
    </source>
</evidence>
<keyword evidence="4" id="KW-1185">Reference proteome</keyword>
<dbReference type="STRING" id="1296096.A0A1B9I7Z5"/>
<dbReference type="PROSITE" id="PS50142">
    <property type="entry name" value="RNASE_3_2"/>
    <property type="match status" value="1"/>
</dbReference>